<evidence type="ECO:0000313" key="1">
    <source>
        <dbReference type="EMBL" id="KAI7839420.1"/>
    </source>
</evidence>
<proteinExistence type="predicted"/>
<name>A0AAD5H411_9CHLO</name>
<evidence type="ECO:0000313" key="2">
    <source>
        <dbReference type="Proteomes" id="UP001205105"/>
    </source>
</evidence>
<gene>
    <name evidence="1" type="ORF">COHA_006821</name>
</gene>
<accession>A0AAD5H411</accession>
<dbReference type="Proteomes" id="UP001205105">
    <property type="component" value="Unassembled WGS sequence"/>
</dbReference>
<dbReference type="AlphaFoldDB" id="A0AAD5H411"/>
<comment type="caution">
    <text evidence="1">The sequence shown here is derived from an EMBL/GenBank/DDBJ whole genome shotgun (WGS) entry which is preliminary data.</text>
</comment>
<keyword evidence="2" id="KW-1185">Reference proteome</keyword>
<reference evidence="1" key="1">
    <citation type="submission" date="2020-11" db="EMBL/GenBank/DDBJ databases">
        <title>Chlorella ohadii genome sequencing and assembly.</title>
        <authorList>
            <person name="Murik O."/>
            <person name="Treves H."/>
            <person name="Kedem I."/>
            <person name="Shotland Y."/>
            <person name="Kaplan A."/>
        </authorList>
    </citation>
    <scope>NUCLEOTIDE SEQUENCE</scope>
    <source>
        <strain evidence="1">1</strain>
    </source>
</reference>
<organism evidence="1 2">
    <name type="scientific">Chlorella ohadii</name>
    <dbReference type="NCBI Taxonomy" id="2649997"/>
    <lineage>
        <taxon>Eukaryota</taxon>
        <taxon>Viridiplantae</taxon>
        <taxon>Chlorophyta</taxon>
        <taxon>core chlorophytes</taxon>
        <taxon>Trebouxiophyceae</taxon>
        <taxon>Chlorellales</taxon>
        <taxon>Chlorellaceae</taxon>
        <taxon>Chlorella clade</taxon>
        <taxon>Chlorella</taxon>
    </lineage>
</organism>
<dbReference type="Pfam" id="PF08855">
    <property type="entry name" value="DUF1825"/>
    <property type="match status" value="1"/>
</dbReference>
<dbReference type="InterPro" id="IPR014954">
    <property type="entry name" value="DUF1825"/>
</dbReference>
<dbReference type="EMBL" id="JADXDR010000101">
    <property type="protein sequence ID" value="KAI7839420.1"/>
    <property type="molecule type" value="Genomic_DNA"/>
</dbReference>
<sequence>MPSTLFDSEMFNKEMMELTQQLVSIQQMISKFADFDLEGKKIFIDQMEQLGEKLQIIMMRMQLADDPAGNEFLRMQRVQMLEAGTSMAATMDGFKAELEEMRKMVQLEETCADPTTLDAVKRAYRQKFEYASKFNPMEVFSDPELMDAAMDPEAMKAMSEVVENPSRIENWRHKPQLYALLKKMLGQA</sequence>
<dbReference type="Gene3D" id="1.10.260.100">
    <property type="match status" value="1"/>
</dbReference>
<protein>
    <submittedName>
        <fullName evidence="1">Uncharacterized protein</fullName>
    </submittedName>
</protein>